<accession>A0AAV6MCD3</accession>
<evidence type="ECO:0000313" key="2">
    <source>
        <dbReference type="EMBL" id="KAG6578863.1"/>
    </source>
</evidence>
<sequence>MLNNSPWTQRYLQNQKQRYRRRQPLECRRSNRANATGAKLSGKKKRLPPRSVQVFNNGSHGMWLKLECVYGAWWYCFNGVYGRLV</sequence>
<evidence type="ECO:0000313" key="3">
    <source>
        <dbReference type="Proteomes" id="UP000685013"/>
    </source>
</evidence>
<dbReference type="AlphaFoldDB" id="A0AAV6MCD3"/>
<gene>
    <name evidence="2" type="ORF">SDJN03_23311</name>
</gene>
<feature type="region of interest" description="Disordered" evidence="1">
    <location>
        <begin position="16"/>
        <end position="46"/>
    </location>
</feature>
<reference evidence="2 3" key="1">
    <citation type="journal article" date="2021" name="Hortic Res">
        <title>The domestication of Cucurbita argyrosperma as revealed by the genome of its wild relative.</title>
        <authorList>
            <person name="Barrera-Redondo J."/>
            <person name="Sanchez-de la Vega G."/>
            <person name="Aguirre-Liguori J.A."/>
            <person name="Castellanos-Morales G."/>
            <person name="Gutierrez-Guerrero Y.T."/>
            <person name="Aguirre-Dugua X."/>
            <person name="Aguirre-Planter E."/>
            <person name="Tenaillon M.I."/>
            <person name="Lira-Saade R."/>
            <person name="Eguiarte L.E."/>
        </authorList>
    </citation>
    <scope>NUCLEOTIDE SEQUENCE [LARGE SCALE GENOMIC DNA]</scope>
    <source>
        <strain evidence="2">JBR-2021</strain>
    </source>
</reference>
<keyword evidence="3" id="KW-1185">Reference proteome</keyword>
<dbReference type="EMBL" id="JAGKQH010000015">
    <property type="protein sequence ID" value="KAG6578863.1"/>
    <property type="molecule type" value="Genomic_DNA"/>
</dbReference>
<proteinExistence type="predicted"/>
<feature type="non-terminal residue" evidence="2">
    <location>
        <position position="1"/>
    </location>
</feature>
<organism evidence="2 3">
    <name type="scientific">Cucurbita argyrosperma subsp. sororia</name>
    <dbReference type="NCBI Taxonomy" id="37648"/>
    <lineage>
        <taxon>Eukaryota</taxon>
        <taxon>Viridiplantae</taxon>
        <taxon>Streptophyta</taxon>
        <taxon>Embryophyta</taxon>
        <taxon>Tracheophyta</taxon>
        <taxon>Spermatophyta</taxon>
        <taxon>Magnoliopsida</taxon>
        <taxon>eudicotyledons</taxon>
        <taxon>Gunneridae</taxon>
        <taxon>Pentapetalae</taxon>
        <taxon>rosids</taxon>
        <taxon>fabids</taxon>
        <taxon>Cucurbitales</taxon>
        <taxon>Cucurbitaceae</taxon>
        <taxon>Cucurbiteae</taxon>
        <taxon>Cucurbita</taxon>
    </lineage>
</organism>
<name>A0AAV6MCD3_9ROSI</name>
<comment type="caution">
    <text evidence="2">The sequence shown here is derived from an EMBL/GenBank/DDBJ whole genome shotgun (WGS) entry which is preliminary data.</text>
</comment>
<dbReference type="Proteomes" id="UP000685013">
    <property type="component" value="Chromosome 15"/>
</dbReference>
<protein>
    <submittedName>
        <fullName evidence="2">Uncharacterized protein</fullName>
    </submittedName>
</protein>
<evidence type="ECO:0000256" key="1">
    <source>
        <dbReference type="SAM" id="MobiDB-lite"/>
    </source>
</evidence>